<proteinExistence type="predicted"/>
<evidence type="ECO:0000256" key="1">
    <source>
        <dbReference type="SAM" id="Phobius"/>
    </source>
</evidence>
<evidence type="ECO:0000313" key="3">
    <source>
        <dbReference type="EMBL" id="GLD31755.1"/>
    </source>
</evidence>
<reference evidence="3" key="1">
    <citation type="submission" date="2022-08" db="EMBL/GenBank/DDBJ databases">
        <title>Mycobacterium kiyosense sp. nov., scotochromogenic slow-glowing species isolated from respiratory specimens.</title>
        <authorList>
            <person name="Fukano H."/>
            <person name="Kazumi Y."/>
            <person name="Sakagami N."/>
            <person name="Ato M."/>
            <person name="Mitarai S."/>
            <person name="Hoshino Y."/>
        </authorList>
    </citation>
    <scope>NUCLEOTIDE SEQUENCE</scope>
    <source>
        <strain evidence="3">1413</strain>
        <strain evidence="2">SRL2020-028</strain>
    </source>
</reference>
<name>A0A9P3UVE6_9MYCO</name>
<dbReference type="AlphaFoldDB" id="A0A9P3UVE6"/>
<comment type="caution">
    <text evidence="3">The sequence shown here is derived from an EMBL/GenBank/DDBJ whole genome shotgun (WGS) entry which is preliminary data.</text>
</comment>
<dbReference type="RefSeq" id="WP_236978660.1">
    <property type="nucleotide sequence ID" value="NZ_BRXE01000050.1"/>
</dbReference>
<keyword evidence="4" id="KW-1185">Reference proteome</keyword>
<keyword evidence="1" id="KW-0472">Membrane</keyword>
<dbReference type="EMBL" id="BRXE01000050">
    <property type="protein sequence ID" value="GLB84427.1"/>
    <property type="molecule type" value="Genomic_DNA"/>
</dbReference>
<dbReference type="EMBL" id="BRZI01000030">
    <property type="protein sequence ID" value="GLD31755.1"/>
    <property type="molecule type" value="Genomic_DNA"/>
</dbReference>
<protein>
    <recommendedName>
        <fullName evidence="5">DUF4190 domain-containing protein</fullName>
    </recommendedName>
</protein>
<keyword evidence="1" id="KW-0812">Transmembrane</keyword>
<feature type="transmembrane region" description="Helical" evidence="1">
    <location>
        <begin position="22"/>
        <end position="48"/>
    </location>
</feature>
<accession>A0A9P3UVE6</accession>
<evidence type="ECO:0000313" key="2">
    <source>
        <dbReference type="EMBL" id="GLB84427.1"/>
    </source>
</evidence>
<gene>
    <name evidence="3" type="ORF">Mkiyose1413_36380</name>
    <name evidence="2" type="ORF">SRL2020028_36830</name>
</gene>
<keyword evidence="1" id="KW-1133">Transmembrane helix</keyword>
<dbReference type="Proteomes" id="UP001165663">
    <property type="component" value="Unassembled WGS sequence"/>
</dbReference>
<dbReference type="Proteomes" id="UP001064782">
    <property type="component" value="Unassembled WGS sequence"/>
</dbReference>
<organism evidence="3 4">
    <name type="scientific">Mycobacterium kiyosense</name>
    <dbReference type="NCBI Taxonomy" id="2871094"/>
    <lineage>
        <taxon>Bacteria</taxon>
        <taxon>Bacillati</taxon>
        <taxon>Actinomycetota</taxon>
        <taxon>Actinomycetes</taxon>
        <taxon>Mycobacteriales</taxon>
        <taxon>Mycobacteriaceae</taxon>
        <taxon>Mycobacterium</taxon>
    </lineage>
</organism>
<evidence type="ECO:0000313" key="4">
    <source>
        <dbReference type="Proteomes" id="UP001064782"/>
    </source>
</evidence>
<evidence type="ECO:0008006" key="5">
    <source>
        <dbReference type="Google" id="ProtNLM"/>
    </source>
</evidence>
<dbReference type="GeneID" id="83631090"/>
<feature type="transmembrane region" description="Helical" evidence="1">
    <location>
        <begin position="60"/>
        <end position="79"/>
    </location>
</feature>
<sequence length="83" mass="8363">MTRAISGSPTAPGATPEPATNIYASTAFVFSMIGAVGLSVICAITALVQIKNPGEGRGQAVAGLLISAAWVAALSVLVWRHAL</sequence>